<evidence type="ECO:0000313" key="1">
    <source>
        <dbReference type="EMBL" id="SDN96580.1"/>
    </source>
</evidence>
<keyword evidence="2" id="KW-1185">Reference proteome</keyword>
<accession>A0A1H0FPM0</accession>
<dbReference type="EMBL" id="FNIJ01000006">
    <property type="protein sequence ID" value="SDN96580.1"/>
    <property type="molecule type" value="Genomic_DNA"/>
</dbReference>
<reference evidence="2" key="1">
    <citation type="submission" date="2016-10" db="EMBL/GenBank/DDBJ databases">
        <authorList>
            <person name="Varghese N."/>
            <person name="Submissions S."/>
        </authorList>
    </citation>
    <scope>NUCLEOTIDE SEQUENCE [LARGE SCALE GENOMIC DNA]</scope>
    <source>
        <strain evidence="2">JCM 21621</strain>
    </source>
</reference>
<dbReference type="AlphaFoldDB" id="A0A1H0FPM0"/>
<dbReference type="InterPro" id="IPR045404">
    <property type="entry name" value="Gp13-like"/>
</dbReference>
<sequence length="331" mass="35128">MAVTRLTDVIVPEAFTDYLVQNTMERTALVQSGVMARNAVITAQLNAGADSFSVPFWRDLGDEEANISSDDPTVFSTPNLIQASKQLVRKAFLHQSWSAMNLASELAGSDAMARIQDRAVAYWDRQLQRRLVASLNGVLADNVANDSSDMVLDITAATANAFSPEAVIDAAGTLGDAMDGVTGIAMHSDLYRQALKADLIEFVQPSAGSMRMPTYRGLAVIVDDGMPKVSDGDTGFNYTSVLFGQGAIGFGLTAPTVADGTELENLPSAGRGAGQQILHSRVNLAVHPAGFAWVEGTIAGESPTIAELATAAHWSRVVERKAVPLAFLVTK</sequence>
<dbReference type="STRING" id="198616.SAMN05216193_106285"/>
<dbReference type="Pfam" id="PF20036">
    <property type="entry name" value="Gp13-like"/>
    <property type="match status" value="1"/>
</dbReference>
<dbReference type="Proteomes" id="UP000242957">
    <property type="component" value="Unassembled WGS sequence"/>
</dbReference>
<dbReference type="RefSeq" id="WP_084314739.1">
    <property type="nucleotide sequence ID" value="NZ_FNIJ01000006.1"/>
</dbReference>
<gene>
    <name evidence="1" type="ORF">SAMN05216193_106285</name>
</gene>
<organism evidence="1 2">
    <name type="scientific">Pseudomonas jinjuensis</name>
    <dbReference type="NCBI Taxonomy" id="198616"/>
    <lineage>
        <taxon>Bacteria</taxon>
        <taxon>Pseudomonadati</taxon>
        <taxon>Pseudomonadota</taxon>
        <taxon>Gammaproteobacteria</taxon>
        <taxon>Pseudomonadales</taxon>
        <taxon>Pseudomonadaceae</taxon>
        <taxon>Pseudomonas</taxon>
    </lineage>
</organism>
<dbReference type="OrthoDB" id="6440753at2"/>
<evidence type="ECO:0008006" key="3">
    <source>
        <dbReference type="Google" id="ProtNLM"/>
    </source>
</evidence>
<proteinExistence type="predicted"/>
<evidence type="ECO:0000313" key="2">
    <source>
        <dbReference type="Proteomes" id="UP000242957"/>
    </source>
</evidence>
<name>A0A1H0FPM0_9PSED</name>
<protein>
    <recommendedName>
        <fullName evidence="3">Coat protein</fullName>
    </recommendedName>
</protein>